<dbReference type="Proteomes" id="UP000659223">
    <property type="component" value="Unassembled WGS sequence"/>
</dbReference>
<evidence type="ECO:0000313" key="1">
    <source>
        <dbReference type="EMBL" id="GGX87003.1"/>
    </source>
</evidence>
<comment type="caution">
    <text evidence="1">The sequence shown here is derived from an EMBL/GenBank/DDBJ whole genome shotgun (WGS) entry which is preliminary data.</text>
</comment>
<accession>A0ABQ2YKS2</accession>
<gene>
    <name evidence="1" type="ORF">GCM10010324_35630</name>
</gene>
<organism evidence="1 2">
    <name type="scientific">Streptomyces hiroshimensis</name>
    <dbReference type="NCBI Taxonomy" id="66424"/>
    <lineage>
        <taxon>Bacteria</taxon>
        <taxon>Bacillati</taxon>
        <taxon>Actinomycetota</taxon>
        <taxon>Actinomycetes</taxon>
        <taxon>Kitasatosporales</taxon>
        <taxon>Streptomycetaceae</taxon>
        <taxon>Streptomyces</taxon>
    </lineage>
</organism>
<evidence type="ECO:0000313" key="2">
    <source>
        <dbReference type="Proteomes" id="UP000659223"/>
    </source>
</evidence>
<name>A0ABQ2YKS2_9ACTN</name>
<dbReference type="EMBL" id="BMUT01000007">
    <property type="protein sequence ID" value="GGX87003.1"/>
    <property type="molecule type" value="Genomic_DNA"/>
</dbReference>
<protein>
    <submittedName>
        <fullName evidence="1">Uncharacterized protein</fullName>
    </submittedName>
</protein>
<proteinExistence type="predicted"/>
<keyword evidence="2" id="KW-1185">Reference proteome</keyword>
<dbReference type="RefSeq" id="WP_190022680.1">
    <property type="nucleotide sequence ID" value="NZ_BMUT01000007.1"/>
</dbReference>
<reference evidence="2" key="1">
    <citation type="journal article" date="2019" name="Int. J. Syst. Evol. Microbiol.">
        <title>The Global Catalogue of Microorganisms (GCM) 10K type strain sequencing project: providing services to taxonomists for standard genome sequencing and annotation.</title>
        <authorList>
            <consortium name="The Broad Institute Genomics Platform"/>
            <consortium name="The Broad Institute Genome Sequencing Center for Infectious Disease"/>
            <person name="Wu L."/>
            <person name="Ma J."/>
        </authorList>
    </citation>
    <scope>NUCLEOTIDE SEQUENCE [LARGE SCALE GENOMIC DNA]</scope>
    <source>
        <strain evidence="2">JCM 4586</strain>
    </source>
</reference>
<sequence>MRGAAPAPGSSEHSPRVLGRTLRIGAGSLLRTAGDGPALAVATRFRPGTGALLAGSAPPPVRVARI</sequence>